<organism evidence="2 3">
    <name type="scientific">Camellia sinensis</name>
    <name type="common">Tea plant</name>
    <name type="synonym">Thea sinensis</name>
    <dbReference type="NCBI Taxonomy" id="4442"/>
    <lineage>
        <taxon>Eukaryota</taxon>
        <taxon>Viridiplantae</taxon>
        <taxon>Streptophyta</taxon>
        <taxon>Embryophyta</taxon>
        <taxon>Tracheophyta</taxon>
        <taxon>Spermatophyta</taxon>
        <taxon>Magnoliopsida</taxon>
        <taxon>eudicotyledons</taxon>
        <taxon>Gunneridae</taxon>
        <taxon>Pentapetalae</taxon>
        <taxon>asterids</taxon>
        <taxon>Ericales</taxon>
        <taxon>Theaceae</taxon>
        <taxon>Camellia</taxon>
    </lineage>
</organism>
<dbReference type="EMBL" id="JACBKZ010000004">
    <property type="protein sequence ID" value="KAF5952224.1"/>
    <property type="molecule type" value="Genomic_DNA"/>
</dbReference>
<sequence>MDDMDLDTCCESKEGCNVNDGFVDMGNGKHSERGQEENHGNGANERSSVNTGKAR</sequence>
<gene>
    <name evidence="2" type="ORF">HYC85_010168</name>
</gene>
<accession>A0A7J7HJS3</accession>
<feature type="region of interest" description="Disordered" evidence="1">
    <location>
        <begin position="20"/>
        <end position="55"/>
    </location>
</feature>
<evidence type="ECO:0000256" key="1">
    <source>
        <dbReference type="SAM" id="MobiDB-lite"/>
    </source>
</evidence>
<protein>
    <submittedName>
        <fullName evidence="2">Uncharacterized protein</fullName>
    </submittedName>
</protein>
<name>A0A7J7HJS3_CAMSI</name>
<reference evidence="3" key="1">
    <citation type="journal article" date="2020" name="Nat. Commun.">
        <title>Genome assembly of wild tea tree DASZ reveals pedigree and selection history of tea varieties.</title>
        <authorList>
            <person name="Zhang W."/>
            <person name="Zhang Y."/>
            <person name="Qiu H."/>
            <person name="Guo Y."/>
            <person name="Wan H."/>
            <person name="Zhang X."/>
            <person name="Scossa F."/>
            <person name="Alseekh S."/>
            <person name="Zhang Q."/>
            <person name="Wang P."/>
            <person name="Xu L."/>
            <person name="Schmidt M.H."/>
            <person name="Jia X."/>
            <person name="Li D."/>
            <person name="Zhu A."/>
            <person name="Guo F."/>
            <person name="Chen W."/>
            <person name="Ni D."/>
            <person name="Usadel B."/>
            <person name="Fernie A.R."/>
            <person name="Wen W."/>
        </authorList>
    </citation>
    <scope>NUCLEOTIDE SEQUENCE [LARGE SCALE GENOMIC DNA]</scope>
    <source>
        <strain evidence="3">cv. G240</strain>
    </source>
</reference>
<proteinExistence type="predicted"/>
<evidence type="ECO:0000313" key="3">
    <source>
        <dbReference type="Proteomes" id="UP000593564"/>
    </source>
</evidence>
<feature type="compositionally biased region" description="Polar residues" evidence="1">
    <location>
        <begin position="44"/>
        <end position="55"/>
    </location>
</feature>
<dbReference type="Proteomes" id="UP000593564">
    <property type="component" value="Unassembled WGS sequence"/>
</dbReference>
<comment type="caution">
    <text evidence="2">The sequence shown here is derived from an EMBL/GenBank/DDBJ whole genome shotgun (WGS) entry which is preliminary data.</text>
</comment>
<keyword evidence="3" id="KW-1185">Reference proteome</keyword>
<evidence type="ECO:0000313" key="2">
    <source>
        <dbReference type="EMBL" id="KAF5952224.1"/>
    </source>
</evidence>
<feature type="compositionally biased region" description="Basic and acidic residues" evidence="1">
    <location>
        <begin position="27"/>
        <end position="39"/>
    </location>
</feature>
<dbReference type="AlphaFoldDB" id="A0A7J7HJS3"/>
<reference evidence="2 3" key="2">
    <citation type="submission" date="2020-07" db="EMBL/GenBank/DDBJ databases">
        <title>Genome assembly of wild tea tree DASZ reveals pedigree and selection history of tea varieties.</title>
        <authorList>
            <person name="Zhang W."/>
        </authorList>
    </citation>
    <scope>NUCLEOTIDE SEQUENCE [LARGE SCALE GENOMIC DNA]</scope>
    <source>
        <strain evidence="3">cv. G240</strain>
        <tissue evidence="2">Leaf</tissue>
    </source>
</reference>